<feature type="region of interest" description="Disordered" evidence="1">
    <location>
        <begin position="167"/>
        <end position="187"/>
    </location>
</feature>
<feature type="region of interest" description="Disordered" evidence="1">
    <location>
        <begin position="1"/>
        <end position="34"/>
    </location>
</feature>
<sequence length="318" mass="34077">MSSDEESLDDDEFENDNRPAVLPSDNLTSNQMQMDAISASIESLKLDSASTIDGSLPLSTAMSSPSPFMSQSTPSTSSIGSSESLSETGSIRGRLGLRGTPSMYTAPPAVHMMGYYLESLPNDPNATSVTCISQFSSKALAKAEVTLESSKALRDFLHTLDSFLKREGQPGDSAKGTTGNLESDARSGNVDGLRAGIGWTKQKLMSSRTASWLYGRRQDPGATIPSPSPSSSVYSAPDTYSEKFLSWRQSANFDFVVESDDAIMFDLECNLKSGEGGETLPSDQVIREQFYIRCDSFVSDCGASSDSITTVEPPGSHQ</sequence>
<accession>A0A139AA19</accession>
<evidence type="ECO:0000313" key="3">
    <source>
        <dbReference type="Proteomes" id="UP000070544"/>
    </source>
</evidence>
<dbReference type="Proteomes" id="UP000070544">
    <property type="component" value="Unassembled WGS sequence"/>
</dbReference>
<dbReference type="EMBL" id="KQ965776">
    <property type="protein sequence ID" value="KXS13651.1"/>
    <property type="molecule type" value="Genomic_DNA"/>
</dbReference>
<reference evidence="2 3" key="1">
    <citation type="journal article" date="2015" name="Genome Biol. Evol.">
        <title>Phylogenomic analyses indicate that early fungi evolved digesting cell walls of algal ancestors of land plants.</title>
        <authorList>
            <person name="Chang Y."/>
            <person name="Wang S."/>
            <person name="Sekimoto S."/>
            <person name="Aerts A.L."/>
            <person name="Choi C."/>
            <person name="Clum A."/>
            <person name="LaButti K.M."/>
            <person name="Lindquist E.A."/>
            <person name="Yee Ngan C."/>
            <person name="Ohm R.A."/>
            <person name="Salamov A.A."/>
            <person name="Grigoriev I.V."/>
            <person name="Spatafora J.W."/>
            <person name="Berbee M.L."/>
        </authorList>
    </citation>
    <scope>NUCLEOTIDE SEQUENCE [LARGE SCALE GENOMIC DNA]</scope>
    <source>
        <strain evidence="2 3">JEL478</strain>
    </source>
</reference>
<evidence type="ECO:0000313" key="2">
    <source>
        <dbReference type="EMBL" id="KXS13651.1"/>
    </source>
</evidence>
<feature type="region of interest" description="Disordered" evidence="1">
    <location>
        <begin position="57"/>
        <end position="100"/>
    </location>
</feature>
<organism evidence="2 3">
    <name type="scientific">Gonapodya prolifera (strain JEL478)</name>
    <name type="common">Monoblepharis prolifera</name>
    <dbReference type="NCBI Taxonomy" id="1344416"/>
    <lineage>
        <taxon>Eukaryota</taxon>
        <taxon>Fungi</taxon>
        <taxon>Fungi incertae sedis</taxon>
        <taxon>Chytridiomycota</taxon>
        <taxon>Chytridiomycota incertae sedis</taxon>
        <taxon>Monoblepharidomycetes</taxon>
        <taxon>Monoblepharidales</taxon>
        <taxon>Gonapodyaceae</taxon>
        <taxon>Gonapodya</taxon>
    </lineage>
</organism>
<proteinExistence type="predicted"/>
<protein>
    <submittedName>
        <fullName evidence="2">Uncharacterized protein</fullName>
    </submittedName>
</protein>
<evidence type="ECO:0000256" key="1">
    <source>
        <dbReference type="SAM" id="MobiDB-lite"/>
    </source>
</evidence>
<dbReference type="AlphaFoldDB" id="A0A139AA19"/>
<gene>
    <name evidence="2" type="ORF">M427DRAFT_365934</name>
</gene>
<feature type="compositionally biased region" description="Low complexity" evidence="1">
    <location>
        <begin position="62"/>
        <end position="91"/>
    </location>
</feature>
<keyword evidence="3" id="KW-1185">Reference proteome</keyword>
<feature type="compositionally biased region" description="Acidic residues" evidence="1">
    <location>
        <begin position="1"/>
        <end position="14"/>
    </location>
</feature>
<name>A0A139AA19_GONPJ</name>